<protein>
    <recommendedName>
        <fullName evidence="8">Indoleamine 2,3-dioxygenase</fullName>
    </recommendedName>
</protein>
<organism evidence="6 7">
    <name type="scientific">Heterobasidion irregulare (strain TC 32-1)</name>
    <dbReference type="NCBI Taxonomy" id="747525"/>
    <lineage>
        <taxon>Eukaryota</taxon>
        <taxon>Fungi</taxon>
        <taxon>Dikarya</taxon>
        <taxon>Basidiomycota</taxon>
        <taxon>Agaricomycotina</taxon>
        <taxon>Agaricomycetes</taxon>
        <taxon>Russulales</taxon>
        <taxon>Bondarzewiaceae</taxon>
        <taxon>Heterobasidion</taxon>
        <taxon>Heterobasidion annosum species complex</taxon>
    </lineage>
</organism>
<dbReference type="OrthoDB" id="540174at2759"/>
<proteinExistence type="inferred from homology"/>
<sequence>MKSLEEYDIDYATGFFPPQPLKPLEGAFELWERALEEAKRVLSLGSDVAEEAVAKQVNGEGWRERIRSLPMLDVTCFGDIRLLQRAHMVLAFLIHFYVHSQVPASDQSPIHVPACLAVPLVTVSRTLGIAPILTFADVVLWNWTPIDPELPLSATNVTFMHTLSGTATEVEFYILSARVEIRGVEMLRIIDGYVHQTDRTSLASVSKIAKDLMRLAAVVQELMEIMAKSRETVDPYIFYWNVRPWWNGSASGPDKPKWIYDGVPDSDGLDLDGPSAGQSTVMHALDVFLDVDHKLQQKRSPAPSESNKGADKGFMERMRRYMSGKHREYLADLESIPQPIRSLAKDTSIIREPYDTVVLTLKKLRDAHIRVAVLYVVTMANSIPPGSSEETARQRRTGPARGTGGNEVSTLLKAGRDATNRTMIRGNKSN</sequence>
<accession>W4KKD2</accession>
<dbReference type="STRING" id="747525.W4KKD2"/>
<dbReference type="InterPro" id="IPR000898">
    <property type="entry name" value="Indolamine_dOase"/>
</dbReference>
<dbReference type="GeneID" id="20674743"/>
<reference evidence="6 7" key="1">
    <citation type="journal article" date="2012" name="New Phytol.">
        <title>Insight into trade-off between wood decay and parasitism from the genome of a fungal forest pathogen.</title>
        <authorList>
            <person name="Olson A."/>
            <person name="Aerts A."/>
            <person name="Asiegbu F."/>
            <person name="Belbahri L."/>
            <person name="Bouzid O."/>
            <person name="Broberg A."/>
            <person name="Canback B."/>
            <person name="Coutinho P.M."/>
            <person name="Cullen D."/>
            <person name="Dalman K."/>
            <person name="Deflorio G."/>
            <person name="van Diepen L.T."/>
            <person name="Dunand C."/>
            <person name="Duplessis S."/>
            <person name="Durling M."/>
            <person name="Gonthier P."/>
            <person name="Grimwood J."/>
            <person name="Fossdal C.G."/>
            <person name="Hansson D."/>
            <person name="Henrissat B."/>
            <person name="Hietala A."/>
            <person name="Himmelstrand K."/>
            <person name="Hoffmeister D."/>
            <person name="Hogberg N."/>
            <person name="James T.Y."/>
            <person name="Karlsson M."/>
            <person name="Kohler A."/>
            <person name="Kues U."/>
            <person name="Lee Y.H."/>
            <person name="Lin Y.C."/>
            <person name="Lind M."/>
            <person name="Lindquist E."/>
            <person name="Lombard V."/>
            <person name="Lucas S."/>
            <person name="Lunden K."/>
            <person name="Morin E."/>
            <person name="Murat C."/>
            <person name="Park J."/>
            <person name="Raffaello T."/>
            <person name="Rouze P."/>
            <person name="Salamov A."/>
            <person name="Schmutz J."/>
            <person name="Solheim H."/>
            <person name="Stahlberg J."/>
            <person name="Velez H."/>
            <person name="de Vries R.P."/>
            <person name="Wiebenga A."/>
            <person name="Woodward S."/>
            <person name="Yakovlev I."/>
            <person name="Garbelotto M."/>
            <person name="Martin F."/>
            <person name="Grigoriev I.V."/>
            <person name="Stenlid J."/>
        </authorList>
    </citation>
    <scope>NUCLEOTIDE SEQUENCE [LARGE SCALE GENOMIC DNA]</scope>
    <source>
        <strain evidence="6 7">TC 32-1</strain>
    </source>
</reference>
<evidence type="ECO:0000256" key="5">
    <source>
        <dbReference type="SAM" id="MobiDB-lite"/>
    </source>
</evidence>
<keyword evidence="7" id="KW-1185">Reference proteome</keyword>
<dbReference type="GO" id="GO:0005737">
    <property type="term" value="C:cytoplasm"/>
    <property type="evidence" value="ECO:0007669"/>
    <property type="project" value="TreeGrafter"/>
</dbReference>
<dbReference type="PANTHER" id="PTHR28657:SF5">
    <property type="entry name" value="INDOLEAMINE 2,3-DIOXYGENASE"/>
    <property type="match status" value="1"/>
</dbReference>
<name>W4KKD2_HETIT</name>
<keyword evidence="3 4" id="KW-0408">Iron</keyword>
<dbReference type="GO" id="GO:0020037">
    <property type="term" value="F:heme binding"/>
    <property type="evidence" value="ECO:0007669"/>
    <property type="project" value="InterPro"/>
</dbReference>
<dbReference type="Proteomes" id="UP000030671">
    <property type="component" value="Unassembled WGS sequence"/>
</dbReference>
<dbReference type="Pfam" id="PF01231">
    <property type="entry name" value="IDO"/>
    <property type="match status" value="1"/>
</dbReference>
<dbReference type="InterPro" id="IPR037217">
    <property type="entry name" value="Trp/Indoleamine_2_3_dOase-like"/>
</dbReference>
<dbReference type="SUPFAM" id="SSF140959">
    <property type="entry name" value="Indolic compounds 2,3-dioxygenase-like"/>
    <property type="match status" value="1"/>
</dbReference>
<dbReference type="GO" id="GO:0046872">
    <property type="term" value="F:metal ion binding"/>
    <property type="evidence" value="ECO:0007669"/>
    <property type="project" value="UniProtKB-KW"/>
</dbReference>
<gene>
    <name evidence="6" type="ORF">HETIRDRAFT_43434</name>
</gene>
<dbReference type="GO" id="GO:0033754">
    <property type="term" value="F:indoleamine 2,3-dioxygenase activity"/>
    <property type="evidence" value="ECO:0007669"/>
    <property type="project" value="TreeGrafter"/>
</dbReference>
<comment type="similarity">
    <text evidence="1">Belongs to the indoleamine 2,3-dioxygenase family.</text>
</comment>
<dbReference type="KEGG" id="hir:HETIRDRAFT_43434"/>
<evidence type="ECO:0000256" key="3">
    <source>
        <dbReference type="ARBA" id="ARBA00023004"/>
    </source>
</evidence>
<dbReference type="InParanoid" id="W4KKD2"/>
<evidence type="ECO:0000256" key="4">
    <source>
        <dbReference type="PIRSR" id="PIRSR600898-1"/>
    </source>
</evidence>
<dbReference type="GO" id="GO:0019441">
    <property type="term" value="P:L-tryptophan catabolic process to kynurenine"/>
    <property type="evidence" value="ECO:0007669"/>
    <property type="project" value="InterPro"/>
</dbReference>
<dbReference type="EMBL" id="KI925455">
    <property type="protein sequence ID" value="ETW86184.1"/>
    <property type="molecule type" value="Genomic_DNA"/>
</dbReference>
<feature type="binding site" description="proximal binding residue" evidence="4">
    <location>
        <position position="368"/>
    </location>
    <ligand>
        <name>heme b</name>
        <dbReference type="ChEBI" id="CHEBI:60344"/>
    </ligand>
    <ligandPart>
        <name>Fe</name>
        <dbReference type="ChEBI" id="CHEBI:18248"/>
    </ligandPart>
</feature>
<evidence type="ECO:0000313" key="7">
    <source>
        <dbReference type="Proteomes" id="UP000030671"/>
    </source>
</evidence>
<evidence type="ECO:0000256" key="2">
    <source>
        <dbReference type="ARBA" id="ARBA00022723"/>
    </source>
</evidence>
<dbReference type="GO" id="GO:0034354">
    <property type="term" value="P:'de novo' NAD+ biosynthetic process from L-tryptophan"/>
    <property type="evidence" value="ECO:0007669"/>
    <property type="project" value="TreeGrafter"/>
</dbReference>
<dbReference type="HOGENOM" id="CLU_010089_2_0_1"/>
<dbReference type="PANTHER" id="PTHR28657">
    <property type="entry name" value="INDOLEAMINE 2,3-DIOXYGENASE"/>
    <property type="match status" value="1"/>
</dbReference>
<dbReference type="eggNOG" id="ENOG502QV6W">
    <property type="taxonomic scope" value="Eukaryota"/>
</dbReference>
<evidence type="ECO:0000313" key="6">
    <source>
        <dbReference type="EMBL" id="ETW86184.1"/>
    </source>
</evidence>
<evidence type="ECO:0008006" key="8">
    <source>
        <dbReference type="Google" id="ProtNLM"/>
    </source>
</evidence>
<evidence type="ECO:0000256" key="1">
    <source>
        <dbReference type="ARBA" id="ARBA00007119"/>
    </source>
</evidence>
<dbReference type="RefSeq" id="XP_009541782.1">
    <property type="nucleotide sequence ID" value="XM_009543487.1"/>
</dbReference>
<keyword evidence="2 4" id="KW-0479">Metal-binding</keyword>
<dbReference type="AlphaFoldDB" id="W4KKD2"/>
<dbReference type="Gene3D" id="1.20.58.480">
    <property type="match status" value="1"/>
</dbReference>
<feature type="region of interest" description="Disordered" evidence="5">
    <location>
        <begin position="383"/>
        <end position="430"/>
    </location>
</feature>
<keyword evidence="4" id="KW-0349">Heme</keyword>